<sequence length="60" mass="6840">MFSDAITMRIRLLTARASRSGYHLVRASSPPYSWTLLDAEDGEGIYSTPDLDQIEYWLDS</sequence>
<dbReference type="AlphaFoldDB" id="A0A7W9PA03"/>
<keyword evidence="2" id="KW-1185">Reference proteome</keyword>
<gene>
    <name evidence="1" type="ORF">BJY24_000790</name>
</gene>
<dbReference type="Proteomes" id="UP000540412">
    <property type="component" value="Unassembled WGS sequence"/>
</dbReference>
<dbReference type="RefSeq" id="WP_040752949.1">
    <property type="nucleotide sequence ID" value="NZ_JACHIT010000001.1"/>
</dbReference>
<reference evidence="1 2" key="1">
    <citation type="submission" date="2020-08" db="EMBL/GenBank/DDBJ databases">
        <title>Sequencing the genomes of 1000 actinobacteria strains.</title>
        <authorList>
            <person name="Klenk H.-P."/>
        </authorList>
    </citation>
    <scope>NUCLEOTIDE SEQUENCE [LARGE SCALE GENOMIC DNA]</scope>
    <source>
        <strain evidence="1 2">DSM 43582</strain>
    </source>
</reference>
<dbReference type="EMBL" id="JACHIT010000001">
    <property type="protein sequence ID" value="MBB5911923.1"/>
    <property type="molecule type" value="Genomic_DNA"/>
</dbReference>
<organism evidence="1 2">
    <name type="scientific">Nocardia transvalensis</name>
    <dbReference type="NCBI Taxonomy" id="37333"/>
    <lineage>
        <taxon>Bacteria</taxon>
        <taxon>Bacillati</taxon>
        <taxon>Actinomycetota</taxon>
        <taxon>Actinomycetes</taxon>
        <taxon>Mycobacteriales</taxon>
        <taxon>Nocardiaceae</taxon>
        <taxon>Nocardia</taxon>
    </lineage>
</organism>
<accession>A0A7W9PA03</accession>
<comment type="caution">
    <text evidence="1">The sequence shown here is derived from an EMBL/GenBank/DDBJ whole genome shotgun (WGS) entry which is preliminary data.</text>
</comment>
<proteinExistence type="predicted"/>
<evidence type="ECO:0000313" key="2">
    <source>
        <dbReference type="Proteomes" id="UP000540412"/>
    </source>
</evidence>
<protein>
    <submittedName>
        <fullName evidence="1">Uncharacterized protein</fullName>
    </submittedName>
</protein>
<name>A0A7W9PA03_9NOCA</name>
<evidence type="ECO:0000313" key="1">
    <source>
        <dbReference type="EMBL" id="MBB5911923.1"/>
    </source>
</evidence>